<accession>A0A2N9LFI5</accession>
<sequence length="25" mass="2979">MVLAILLERRYEFLKKGLVRVTRAC</sequence>
<dbReference type="AlphaFoldDB" id="A0A2N9LFI5"/>
<name>A0A2N9LFI5_9BACT</name>
<gene>
    <name evidence="1" type="ORF">SBA5_330071</name>
</gene>
<protein>
    <submittedName>
        <fullName evidence="1">Uncharacterized protein</fullName>
    </submittedName>
</protein>
<dbReference type="EMBL" id="OKRB01000090">
    <property type="protein sequence ID" value="SPE22029.1"/>
    <property type="molecule type" value="Genomic_DNA"/>
</dbReference>
<evidence type="ECO:0000313" key="2">
    <source>
        <dbReference type="Proteomes" id="UP000239735"/>
    </source>
</evidence>
<evidence type="ECO:0000313" key="1">
    <source>
        <dbReference type="EMBL" id="SPE22029.1"/>
    </source>
</evidence>
<dbReference type="Proteomes" id="UP000239735">
    <property type="component" value="Unassembled WGS sequence"/>
</dbReference>
<organism evidence="1 2">
    <name type="scientific">Candidatus Sulfuritelmatomonas gaucii</name>
    <dbReference type="NCBI Taxonomy" id="2043161"/>
    <lineage>
        <taxon>Bacteria</taxon>
        <taxon>Pseudomonadati</taxon>
        <taxon>Acidobacteriota</taxon>
        <taxon>Terriglobia</taxon>
        <taxon>Terriglobales</taxon>
        <taxon>Acidobacteriaceae</taxon>
        <taxon>Candidatus Sulfuritelmatomonas</taxon>
    </lineage>
</organism>
<reference evidence="2" key="1">
    <citation type="submission" date="2018-02" db="EMBL/GenBank/DDBJ databases">
        <authorList>
            <person name="Hausmann B."/>
        </authorList>
    </citation>
    <scope>NUCLEOTIDE SEQUENCE [LARGE SCALE GENOMIC DNA]</scope>
    <source>
        <strain evidence="2">Peat soil MAG SbA5</strain>
    </source>
</reference>
<proteinExistence type="predicted"/>